<accession>D6WXR4</accession>
<organism evidence="1 2">
    <name type="scientific">Tribolium castaneum</name>
    <name type="common">Red flour beetle</name>
    <dbReference type="NCBI Taxonomy" id="7070"/>
    <lineage>
        <taxon>Eukaryota</taxon>
        <taxon>Metazoa</taxon>
        <taxon>Ecdysozoa</taxon>
        <taxon>Arthropoda</taxon>
        <taxon>Hexapoda</taxon>
        <taxon>Insecta</taxon>
        <taxon>Pterygota</taxon>
        <taxon>Neoptera</taxon>
        <taxon>Endopterygota</taxon>
        <taxon>Coleoptera</taxon>
        <taxon>Polyphaga</taxon>
        <taxon>Cucujiformia</taxon>
        <taxon>Tenebrionidae</taxon>
        <taxon>Tenebrionidae incertae sedis</taxon>
        <taxon>Tribolium</taxon>
    </lineage>
</organism>
<sequence length="150" mass="16889">MAQAIFVHVNCPGNDNDMADAAARHAAAVDLFTRQCPLAASVEEVVGIRGRGRKKCRWRVRYTRNMNAGYLQMDGEQLVLDIMNNKPNNTEIVEKTRSVYPPFIELIYSCGCRCNVSPTSSMPIKRCDSVVNLKVEENLVNLKLEEDLQE</sequence>
<evidence type="ECO:0000313" key="1">
    <source>
        <dbReference type="EMBL" id="EFA07945.1"/>
    </source>
</evidence>
<gene>
    <name evidence="1" type="primary">AUGUSTUS-3.0.2_05526</name>
    <name evidence="1" type="ORF">TcasGA2_TC005526</name>
</gene>
<reference evidence="1 2" key="2">
    <citation type="journal article" date="2010" name="Nucleic Acids Res.">
        <title>BeetleBase in 2010: revisions to provide comprehensive genomic information for Tribolium castaneum.</title>
        <authorList>
            <person name="Kim H.S."/>
            <person name="Murphy T."/>
            <person name="Xia J."/>
            <person name="Caragea D."/>
            <person name="Park Y."/>
            <person name="Beeman R.W."/>
            <person name="Lorenzen M.D."/>
            <person name="Butcher S."/>
            <person name="Manak J.R."/>
            <person name="Brown S.J."/>
        </authorList>
    </citation>
    <scope>GENOME REANNOTATION</scope>
    <source>
        <strain evidence="1 2">Georgia GA2</strain>
    </source>
</reference>
<dbReference type="KEGG" id="tca:103314028"/>
<dbReference type="AlphaFoldDB" id="D6WXR4"/>
<dbReference type="Proteomes" id="UP000007266">
    <property type="component" value="Linkage group 8"/>
</dbReference>
<dbReference type="InParanoid" id="D6WXR4"/>
<reference evidence="1 2" key="1">
    <citation type="journal article" date="2008" name="Nature">
        <title>The genome of the model beetle and pest Tribolium castaneum.</title>
        <authorList>
            <consortium name="Tribolium Genome Sequencing Consortium"/>
            <person name="Richards S."/>
            <person name="Gibbs R.A."/>
            <person name="Weinstock G.M."/>
            <person name="Brown S.J."/>
            <person name="Denell R."/>
            <person name="Beeman R.W."/>
            <person name="Gibbs R."/>
            <person name="Beeman R.W."/>
            <person name="Brown S.J."/>
            <person name="Bucher G."/>
            <person name="Friedrich M."/>
            <person name="Grimmelikhuijzen C.J."/>
            <person name="Klingler M."/>
            <person name="Lorenzen M."/>
            <person name="Richards S."/>
            <person name="Roth S."/>
            <person name="Schroder R."/>
            <person name="Tautz D."/>
            <person name="Zdobnov E.M."/>
            <person name="Muzny D."/>
            <person name="Gibbs R.A."/>
            <person name="Weinstock G.M."/>
            <person name="Attaway T."/>
            <person name="Bell S."/>
            <person name="Buhay C.J."/>
            <person name="Chandrabose M.N."/>
            <person name="Chavez D."/>
            <person name="Clerk-Blankenburg K.P."/>
            <person name="Cree A."/>
            <person name="Dao M."/>
            <person name="Davis C."/>
            <person name="Chacko J."/>
            <person name="Dinh H."/>
            <person name="Dugan-Rocha S."/>
            <person name="Fowler G."/>
            <person name="Garner T.T."/>
            <person name="Garnes J."/>
            <person name="Gnirke A."/>
            <person name="Hawes A."/>
            <person name="Hernandez J."/>
            <person name="Hines S."/>
            <person name="Holder M."/>
            <person name="Hume J."/>
            <person name="Jhangiani S.N."/>
            <person name="Joshi V."/>
            <person name="Khan Z.M."/>
            <person name="Jackson L."/>
            <person name="Kovar C."/>
            <person name="Kowis A."/>
            <person name="Lee S."/>
            <person name="Lewis L.R."/>
            <person name="Margolis J."/>
            <person name="Morgan M."/>
            <person name="Nazareth L.V."/>
            <person name="Nguyen N."/>
            <person name="Okwuonu G."/>
            <person name="Parker D."/>
            <person name="Richards S."/>
            <person name="Ruiz S.J."/>
            <person name="Santibanez J."/>
            <person name="Savard J."/>
            <person name="Scherer S.E."/>
            <person name="Schneider B."/>
            <person name="Sodergren E."/>
            <person name="Tautz D."/>
            <person name="Vattahil S."/>
            <person name="Villasana D."/>
            <person name="White C.S."/>
            <person name="Wright R."/>
            <person name="Park Y."/>
            <person name="Beeman R.W."/>
            <person name="Lord J."/>
            <person name="Oppert B."/>
            <person name="Lorenzen M."/>
            <person name="Brown S."/>
            <person name="Wang L."/>
            <person name="Savard J."/>
            <person name="Tautz D."/>
            <person name="Richards S."/>
            <person name="Weinstock G."/>
            <person name="Gibbs R.A."/>
            <person name="Liu Y."/>
            <person name="Worley K."/>
            <person name="Weinstock G."/>
            <person name="Elsik C.G."/>
            <person name="Reese J.T."/>
            <person name="Elhaik E."/>
            <person name="Landan G."/>
            <person name="Graur D."/>
            <person name="Arensburger P."/>
            <person name="Atkinson P."/>
            <person name="Beeman R.W."/>
            <person name="Beidler J."/>
            <person name="Brown S.J."/>
            <person name="Demuth J.P."/>
            <person name="Drury D.W."/>
            <person name="Du Y.Z."/>
            <person name="Fujiwara H."/>
            <person name="Lorenzen M."/>
            <person name="Maselli V."/>
            <person name="Osanai M."/>
            <person name="Park Y."/>
            <person name="Robertson H.M."/>
            <person name="Tu Z."/>
            <person name="Wang J.J."/>
            <person name="Wang S."/>
            <person name="Richards S."/>
            <person name="Song H."/>
            <person name="Zhang L."/>
            <person name="Sodergren E."/>
            <person name="Werner D."/>
            <person name="Stanke M."/>
            <person name="Morgenstern B."/>
            <person name="Solovyev V."/>
            <person name="Kosarev P."/>
            <person name="Brown G."/>
            <person name="Chen H.C."/>
            <person name="Ermolaeva O."/>
            <person name="Hlavina W."/>
            <person name="Kapustin Y."/>
            <person name="Kiryutin B."/>
            <person name="Kitts P."/>
            <person name="Maglott D."/>
            <person name="Pruitt K."/>
            <person name="Sapojnikov V."/>
            <person name="Souvorov A."/>
            <person name="Mackey A.J."/>
            <person name="Waterhouse R.M."/>
            <person name="Wyder S."/>
            <person name="Zdobnov E.M."/>
            <person name="Zdobnov E.M."/>
            <person name="Wyder S."/>
            <person name="Kriventseva E.V."/>
            <person name="Kadowaki T."/>
            <person name="Bork P."/>
            <person name="Aranda M."/>
            <person name="Bao R."/>
            <person name="Beermann A."/>
            <person name="Berns N."/>
            <person name="Bolognesi R."/>
            <person name="Bonneton F."/>
            <person name="Bopp D."/>
            <person name="Brown S.J."/>
            <person name="Bucher G."/>
            <person name="Butts T."/>
            <person name="Chaumot A."/>
            <person name="Denell R.E."/>
            <person name="Ferrier D.E."/>
            <person name="Friedrich M."/>
            <person name="Gordon C.M."/>
            <person name="Jindra M."/>
            <person name="Klingler M."/>
            <person name="Lan Q."/>
            <person name="Lattorff H.M."/>
            <person name="Laudet V."/>
            <person name="von Levetsow C."/>
            <person name="Liu Z."/>
            <person name="Lutz R."/>
            <person name="Lynch J.A."/>
            <person name="da Fonseca R.N."/>
            <person name="Posnien N."/>
            <person name="Reuter R."/>
            <person name="Roth S."/>
            <person name="Savard J."/>
            <person name="Schinko J.B."/>
            <person name="Schmitt C."/>
            <person name="Schoppmeier M."/>
            <person name="Schroder R."/>
            <person name="Shippy T.D."/>
            <person name="Simonnet F."/>
            <person name="Marques-Souza H."/>
            <person name="Tautz D."/>
            <person name="Tomoyasu Y."/>
            <person name="Trauner J."/>
            <person name="Van der Zee M."/>
            <person name="Vervoort M."/>
            <person name="Wittkopp N."/>
            <person name="Wimmer E.A."/>
            <person name="Yang X."/>
            <person name="Jones A.K."/>
            <person name="Sattelle D.B."/>
            <person name="Ebert P.R."/>
            <person name="Nelson D."/>
            <person name="Scott J.G."/>
            <person name="Beeman R.W."/>
            <person name="Muthukrishnan S."/>
            <person name="Kramer K.J."/>
            <person name="Arakane Y."/>
            <person name="Beeman R.W."/>
            <person name="Zhu Q."/>
            <person name="Hogenkamp D."/>
            <person name="Dixit R."/>
            <person name="Oppert B."/>
            <person name="Jiang H."/>
            <person name="Zou Z."/>
            <person name="Marshall J."/>
            <person name="Elpidina E."/>
            <person name="Vinokurov K."/>
            <person name="Oppert C."/>
            <person name="Zou Z."/>
            <person name="Evans J."/>
            <person name="Lu Z."/>
            <person name="Zhao P."/>
            <person name="Sumathipala N."/>
            <person name="Altincicek B."/>
            <person name="Vilcinskas A."/>
            <person name="Williams M."/>
            <person name="Hultmark D."/>
            <person name="Hetru C."/>
            <person name="Jiang H."/>
            <person name="Grimmelikhuijzen C.J."/>
            <person name="Hauser F."/>
            <person name="Cazzamali G."/>
            <person name="Williamson M."/>
            <person name="Park Y."/>
            <person name="Li B."/>
            <person name="Tanaka Y."/>
            <person name="Predel R."/>
            <person name="Neupert S."/>
            <person name="Schachtner J."/>
            <person name="Verleyen P."/>
            <person name="Raible F."/>
            <person name="Bork P."/>
            <person name="Friedrich M."/>
            <person name="Walden K.K."/>
            <person name="Robertson H.M."/>
            <person name="Angeli S."/>
            <person name="Foret S."/>
            <person name="Bucher G."/>
            <person name="Schuetz S."/>
            <person name="Maleszka R."/>
            <person name="Wimmer E.A."/>
            <person name="Beeman R.W."/>
            <person name="Lorenzen M."/>
            <person name="Tomoyasu Y."/>
            <person name="Miller S.C."/>
            <person name="Grossmann D."/>
            <person name="Bucher G."/>
        </authorList>
    </citation>
    <scope>NUCLEOTIDE SEQUENCE [LARGE SCALE GENOMIC DNA]</scope>
    <source>
        <strain evidence="1 2">Georgia GA2</strain>
    </source>
</reference>
<proteinExistence type="predicted"/>
<dbReference type="EMBL" id="KQ971362">
    <property type="protein sequence ID" value="EFA07945.1"/>
    <property type="molecule type" value="Genomic_DNA"/>
</dbReference>
<evidence type="ECO:0000313" key="2">
    <source>
        <dbReference type="Proteomes" id="UP000007266"/>
    </source>
</evidence>
<keyword evidence="2" id="KW-1185">Reference proteome</keyword>
<dbReference type="HOGENOM" id="CLU_1742899_0_0_1"/>
<protein>
    <submittedName>
        <fullName evidence="1">Uncharacterized protein</fullName>
    </submittedName>
</protein>
<name>D6WXR4_TRICA</name>
<dbReference type="OrthoDB" id="6740636at2759"/>